<evidence type="ECO:0000256" key="3">
    <source>
        <dbReference type="ARBA" id="ARBA00005646"/>
    </source>
</evidence>
<protein>
    <recommendedName>
        <fullName evidence="11">HhH-GPD domain-containing protein</fullName>
    </recommendedName>
</protein>
<dbReference type="InterPro" id="IPR011257">
    <property type="entry name" value="DNA_glycosylase"/>
</dbReference>
<dbReference type="Pfam" id="PF15629">
    <property type="entry name" value="Perm-CXXC"/>
    <property type="match status" value="1"/>
</dbReference>
<evidence type="ECO:0000313" key="12">
    <source>
        <dbReference type="EMBL" id="KAK3024589.1"/>
    </source>
</evidence>
<dbReference type="Gene3D" id="1.10.1670.10">
    <property type="entry name" value="Helix-hairpin-Helix base-excision DNA repair enzymes (C-terminal)"/>
    <property type="match status" value="1"/>
</dbReference>
<evidence type="ECO:0000256" key="2">
    <source>
        <dbReference type="ARBA" id="ARBA00004123"/>
    </source>
</evidence>
<accession>A0AA88WEG7</accession>
<dbReference type="GO" id="GO:0051539">
    <property type="term" value="F:4 iron, 4 sulfur cluster binding"/>
    <property type="evidence" value="ECO:0007669"/>
    <property type="project" value="UniProtKB-KW"/>
</dbReference>
<dbReference type="GO" id="GO:0046872">
    <property type="term" value="F:metal ion binding"/>
    <property type="evidence" value="ECO:0007669"/>
    <property type="project" value="UniProtKB-KW"/>
</dbReference>
<dbReference type="PANTHER" id="PTHR46213:SF24">
    <property type="entry name" value="HHH-GPD DOMAIN-CONTAINING PROTEIN"/>
    <property type="match status" value="1"/>
</dbReference>
<name>A0AA88WEG7_9ASTE</name>
<comment type="cofactor">
    <cofactor evidence="1">
        <name>[4Fe-4S] cluster</name>
        <dbReference type="ChEBI" id="CHEBI:49883"/>
    </cofactor>
</comment>
<evidence type="ECO:0000259" key="11">
    <source>
        <dbReference type="SMART" id="SM00478"/>
    </source>
</evidence>
<dbReference type="InterPro" id="IPR003651">
    <property type="entry name" value="Endonuclease3_FeS-loop_motif"/>
</dbReference>
<dbReference type="Pfam" id="PF15628">
    <property type="entry name" value="RRM_DME"/>
    <property type="match status" value="1"/>
</dbReference>
<feature type="compositionally biased region" description="Basic residues" evidence="10">
    <location>
        <begin position="831"/>
        <end position="842"/>
    </location>
</feature>
<dbReference type="Gene3D" id="1.10.340.30">
    <property type="entry name" value="Hypothetical protein, domain 2"/>
    <property type="match status" value="1"/>
</dbReference>
<dbReference type="GO" id="GO:0003677">
    <property type="term" value="F:DNA binding"/>
    <property type="evidence" value="ECO:0007669"/>
    <property type="project" value="UniProtKB-KW"/>
</dbReference>
<dbReference type="GO" id="GO:0141166">
    <property type="term" value="P:chromosomal 5-methylcytosine DNA demethylation pathway"/>
    <property type="evidence" value="ECO:0007669"/>
    <property type="project" value="InterPro"/>
</dbReference>
<evidence type="ECO:0000256" key="10">
    <source>
        <dbReference type="SAM" id="MobiDB-lite"/>
    </source>
</evidence>
<dbReference type="EMBL" id="JAVXUP010000596">
    <property type="protein sequence ID" value="KAK3024589.1"/>
    <property type="molecule type" value="Genomic_DNA"/>
</dbReference>
<evidence type="ECO:0000256" key="6">
    <source>
        <dbReference type="ARBA" id="ARBA00023004"/>
    </source>
</evidence>
<evidence type="ECO:0000256" key="5">
    <source>
        <dbReference type="ARBA" id="ARBA00022723"/>
    </source>
</evidence>
<comment type="subcellular location">
    <subcellularLocation>
        <location evidence="2">Nucleus</location>
    </subcellularLocation>
</comment>
<keyword evidence="5" id="KW-0479">Metal-binding</keyword>
<feature type="region of interest" description="Disordered" evidence="10">
    <location>
        <begin position="826"/>
        <end position="847"/>
    </location>
</feature>
<feature type="region of interest" description="Disordered" evidence="10">
    <location>
        <begin position="1073"/>
        <end position="1132"/>
    </location>
</feature>
<dbReference type="SUPFAM" id="SSF48150">
    <property type="entry name" value="DNA-glycosylase"/>
    <property type="match status" value="1"/>
</dbReference>
<proteinExistence type="inferred from homology"/>
<dbReference type="InterPro" id="IPR003265">
    <property type="entry name" value="HhH-GPD_domain"/>
</dbReference>
<feature type="compositionally biased region" description="Basic and acidic residues" evidence="10">
    <location>
        <begin position="1091"/>
        <end position="1102"/>
    </location>
</feature>
<keyword evidence="7" id="KW-0411">Iron-sulfur</keyword>
<feature type="region of interest" description="Disordered" evidence="10">
    <location>
        <begin position="309"/>
        <end position="364"/>
    </location>
</feature>
<feature type="compositionally biased region" description="Low complexity" evidence="10">
    <location>
        <begin position="1105"/>
        <end position="1123"/>
    </location>
</feature>
<dbReference type="InterPro" id="IPR023170">
    <property type="entry name" value="HhH_base_excis_C"/>
</dbReference>
<keyword evidence="6" id="KW-0408">Iron</keyword>
<dbReference type="CDD" id="cd00056">
    <property type="entry name" value="ENDO3c"/>
    <property type="match status" value="1"/>
</dbReference>
<evidence type="ECO:0000256" key="7">
    <source>
        <dbReference type="ARBA" id="ARBA00023014"/>
    </source>
</evidence>
<comment type="similarity">
    <text evidence="3">Belongs to the DNA glycosylase family. DEMETER subfamily.</text>
</comment>
<keyword evidence="9" id="KW-0539">Nucleus</keyword>
<organism evidence="12 13">
    <name type="scientific">Escallonia herrerae</name>
    <dbReference type="NCBI Taxonomy" id="1293975"/>
    <lineage>
        <taxon>Eukaryota</taxon>
        <taxon>Viridiplantae</taxon>
        <taxon>Streptophyta</taxon>
        <taxon>Embryophyta</taxon>
        <taxon>Tracheophyta</taxon>
        <taxon>Spermatophyta</taxon>
        <taxon>Magnoliopsida</taxon>
        <taxon>eudicotyledons</taxon>
        <taxon>Gunneridae</taxon>
        <taxon>Pentapetalae</taxon>
        <taxon>asterids</taxon>
        <taxon>campanulids</taxon>
        <taxon>Escalloniales</taxon>
        <taxon>Escalloniaceae</taxon>
        <taxon>Escallonia</taxon>
    </lineage>
</organism>
<keyword evidence="8" id="KW-0238">DNA-binding</keyword>
<evidence type="ECO:0000256" key="9">
    <source>
        <dbReference type="ARBA" id="ARBA00023242"/>
    </source>
</evidence>
<dbReference type="GO" id="GO:0019104">
    <property type="term" value="F:DNA N-glycosylase activity"/>
    <property type="evidence" value="ECO:0007669"/>
    <property type="project" value="InterPro"/>
</dbReference>
<dbReference type="SMART" id="SM00478">
    <property type="entry name" value="ENDO3c"/>
    <property type="match status" value="1"/>
</dbReference>
<dbReference type="GO" id="GO:0005634">
    <property type="term" value="C:nucleus"/>
    <property type="evidence" value="ECO:0007669"/>
    <property type="project" value="UniProtKB-SubCell"/>
</dbReference>
<dbReference type="GO" id="GO:0006284">
    <property type="term" value="P:base-excision repair"/>
    <property type="evidence" value="ECO:0007669"/>
    <property type="project" value="InterPro"/>
</dbReference>
<dbReference type="GO" id="GO:0035514">
    <property type="term" value="F:DNA demethylase activity"/>
    <property type="evidence" value="ECO:0007669"/>
    <property type="project" value="InterPro"/>
</dbReference>
<feature type="compositionally biased region" description="Polar residues" evidence="10">
    <location>
        <begin position="1377"/>
        <end position="1386"/>
    </location>
</feature>
<dbReference type="SMART" id="SM00525">
    <property type="entry name" value="FES"/>
    <property type="match status" value="1"/>
</dbReference>
<comment type="caution">
    <text evidence="12">The sequence shown here is derived from an EMBL/GenBank/DDBJ whole genome shotgun (WGS) entry which is preliminary data.</text>
</comment>
<dbReference type="InterPro" id="IPR028925">
    <property type="entry name" value="RRM_DME"/>
</dbReference>
<sequence>MTPNKPTLPRSELTTQVDMQGNQVGRENWQELLGLYSGFLQESTSFDGEVQKYATAPVSLNAGQRNWDAVASESDRGYNGNAGVCTQNFGNHSVAWSDNPLAEFLGVRGAAGASLSGTLNKGAHGRYEPTATNSYSQVESSWIQPDSATLMLAKQSNISNSDQGTNCYSLQQPDSANLILTKQSSIPSLNQRMNGCSSQQLPTDGFPVPYGRNFNLNSPPRSEADSTSTLTNSFQFAPVTPDKAKQLGNNELTEMLKFLVDDFSSQQKDEQVSLRMENGESYEKLLQNIVESSSAANLPTIKEKVLSDQGDEQGIYMNKTPEQKTPKRRKHRPKVVIEGKPKRTLKPAAPSDTTPNANPSGKRKYVHKKSLNPIETQQTNVLNEVTVPPVEPIERSCRRALNFDLEHGRRVESQDRIGSHQAKIHQETNDDLNLNLNSRDTEFCAGIKSMSVASAVQVGQLNGRNSESQGGNRFTNQIHNEFISLPQRCAPTVLQAEVKDHTVIQNEYLSIPQQYAPKGPPAKVKDHTLNLIARNVHMKAANLSNNIGRKNYSQGNEYIHGEGYPDRTRQPMLQSSAQAVTKGMSNFDGKRGVKRDYYHTVGETHPFTVNFMGSPIMYRRMLGAVECNIDNNNNGTIWSEADKRKKTQNRFHGTIPSPPFCVTAVKDYSRQLETRGISSIDANNGTSLKINRFGNDYVYEKLTNSVNGDAGDRCIPPISTEHNFQKEKVFTELQHHGLQMAEKRTQGSNQVHDLNSPTAQTSWKLLQTRPAKEVPTSDYLQGLQGFDTCLPNILGNKMTLKPSLSKQGSCWSDEALQKCKDALEGYEESSKKRKGPQGKRKPSIPVDEITRRLEGLSINGRSSEAVAPDQHALVPYKGGSTIVPYVGFNTIKKRKPRPKVDLDPETERIWKLLMWKEDSEGTESTDKDKEKYWEEERKVFRGRADSFIARMHLVQRAHSRIPFSSGIFPANYVHVINILIFVPTLGDRRFSQWKGSVVDSVIGVFLTQNVSDHLSSSAFMSLAARFPLQATTTNQACDRNGACLVVEEPYVQILDRDSIKWCEKVGMHDITIKSYKMPERSQQSTSTGTRRSAEDGSNRVADENIISSQSSLDSFISSSGSNSEAEDRTSWCEHNKNQVTKKLLQRDKMTMLNNLYSHANWSSLLDERSTDGHRQSEYPDCNWQKTRLGRVNNLKGSFELTSPTLTNCCQMRESIGSSRSFQVNMTADLGVLEVRRPLLESVEQSIASLPSSTFEVARVGVNHTSKRMGNMAESSSKTIAQQNGMPRIQALNVVPYTFRSDHQSHLGNLQGAHAINNHQRDVSKTFQVGSTLVREPVDSAEPLAKRGTGSYQQPSNDPKFRLDILKPEERISVVDMKNSSENQVTEKNPKEKIHSSKKLSNENGRKGKADEKRKAFDWDSLRKQAQLNSKRDRSKATMDSLNYEALRCAPVNEVAEAIKERGMNHMLAERMKDFLDRLVREHGSIDLEWLRDVPEDKVKDYLLSIRGLGLKSVECVRLLTLHHLAFPVDTNVGRIAVRLGWVPLQPLPESLQLHLLELYVPNTRDYPEISLAQTVQAGSANIVFCTKKQPNCNACPMRGECRHFASAFASARLALPGPEEKGIVTSAVPIRTDETRTRLVHHMSLPPAGVHSEAGSLSRKCDPIIEEPKTPEPETRETLEREIEDAFYEDPDEIPTIKLNIEEFTLNLQNYMQDNNMELQDVDMSKALVALNPEAASIPTPKLKNVSRLRTEHQVYELPDSHPLVQGLDKREPDDPSPYLLAIWTPGETAESVQPPENRCQAQELGKLCDDHTCFSCNSTREANSQTVRGTLLIPCRTAMRGSFPLNGTYFQVNEMFADHASSINPIDVPRNLIWNLSRRTVYFGTSVSTIFKGISIKKLMH</sequence>
<feature type="domain" description="HhH-GPD" evidence="11">
    <location>
        <begin position="1425"/>
        <end position="1588"/>
    </location>
</feature>
<feature type="region of interest" description="Disordered" evidence="10">
    <location>
        <begin position="1374"/>
        <end position="1415"/>
    </location>
</feature>
<dbReference type="PANTHER" id="PTHR46213">
    <property type="entry name" value="TRANSCRIPTIONAL ACTIVATOR DEMETER"/>
    <property type="match status" value="1"/>
</dbReference>
<dbReference type="Proteomes" id="UP001188597">
    <property type="component" value="Unassembled WGS sequence"/>
</dbReference>
<feature type="compositionally biased region" description="Basic and acidic residues" evidence="10">
    <location>
        <begin position="1387"/>
        <end position="1415"/>
    </location>
</feature>
<reference evidence="12" key="1">
    <citation type="submission" date="2022-12" db="EMBL/GenBank/DDBJ databases">
        <title>Draft genome assemblies for two species of Escallonia (Escalloniales).</title>
        <authorList>
            <person name="Chanderbali A."/>
            <person name="Dervinis C."/>
            <person name="Anghel I."/>
            <person name="Soltis D."/>
            <person name="Soltis P."/>
            <person name="Zapata F."/>
        </authorList>
    </citation>
    <scope>NUCLEOTIDE SEQUENCE</scope>
    <source>
        <strain evidence="12">UCBG64.0493</strain>
        <tissue evidence="12">Leaf</tissue>
    </source>
</reference>
<evidence type="ECO:0000313" key="13">
    <source>
        <dbReference type="Proteomes" id="UP001188597"/>
    </source>
</evidence>
<evidence type="ECO:0000256" key="4">
    <source>
        <dbReference type="ARBA" id="ARBA00022485"/>
    </source>
</evidence>
<keyword evidence="13" id="KW-1185">Reference proteome</keyword>
<dbReference type="InterPro" id="IPR028924">
    <property type="entry name" value="Perm-CXXC"/>
</dbReference>
<evidence type="ECO:0000256" key="1">
    <source>
        <dbReference type="ARBA" id="ARBA00001966"/>
    </source>
</evidence>
<keyword evidence="4" id="KW-0004">4Fe-4S</keyword>
<evidence type="ECO:0000256" key="8">
    <source>
        <dbReference type="ARBA" id="ARBA00023125"/>
    </source>
</evidence>
<gene>
    <name evidence="12" type="ORF">RJ639_044102</name>
</gene>
<dbReference type="InterPro" id="IPR044811">
    <property type="entry name" value="DME/ROS1"/>
</dbReference>
<feature type="compositionally biased region" description="Low complexity" evidence="10">
    <location>
        <begin position="1080"/>
        <end position="1090"/>
    </location>
</feature>